<dbReference type="EMBL" id="VOHM01000025">
    <property type="protein sequence ID" value="TWT22866.1"/>
    <property type="molecule type" value="Genomic_DNA"/>
</dbReference>
<name>A0A5C5UA75_9CORY</name>
<sequence>MATPEFIVRLRERIGHDELWLPGVTGVVIEGDRVLLVQRNDNFQWTPITGICDPAEQPDAAIRRECTEETGVTVRVERLLWVRAVGPLTYPNGDRASYMDTAFRCSPVQGEAHIADDENANVAWFPLTALPPMQQRFRDVIAHALIDAAAGWGVG</sequence>
<dbReference type="Pfam" id="PF00293">
    <property type="entry name" value="NUDIX"/>
    <property type="match status" value="1"/>
</dbReference>
<dbReference type="PANTHER" id="PTHR43046">
    <property type="entry name" value="GDP-MANNOSE MANNOSYL HYDROLASE"/>
    <property type="match status" value="1"/>
</dbReference>
<dbReference type="InterPro" id="IPR015797">
    <property type="entry name" value="NUDIX_hydrolase-like_dom_sf"/>
</dbReference>
<dbReference type="Proteomes" id="UP000320791">
    <property type="component" value="Unassembled WGS sequence"/>
</dbReference>
<dbReference type="Gene3D" id="3.90.79.10">
    <property type="entry name" value="Nucleoside Triphosphate Pyrophosphohydrolase"/>
    <property type="match status" value="1"/>
</dbReference>
<dbReference type="InterPro" id="IPR000086">
    <property type="entry name" value="NUDIX_hydrolase_dom"/>
</dbReference>
<dbReference type="SUPFAM" id="SSF55811">
    <property type="entry name" value="Nudix"/>
    <property type="match status" value="1"/>
</dbReference>
<dbReference type="GO" id="GO:0016787">
    <property type="term" value="F:hydrolase activity"/>
    <property type="evidence" value="ECO:0007669"/>
    <property type="project" value="UniProtKB-KW"/>
</dbReference>
<evidence type="ECO:0000313" key="4">
    <source>
        <dbReference type="EMBL" id="TWT22866.1"/>
    </source>
</evidence>
<proteinExistence type="predicted"/>
<evidence type="ECO:0000256" key="1">
    <source>
        <dbReference type="ARBA" id="ARBA00001946"/>
    </source>
</evidence>
<keyword evidence="2" id="KW-0378">Hydrolase</keyword>
<dbReference type="PANTHER" id="PTHR43046:SF16">
    <property type="entry name" value="ADP-RIBOSE PYROPHOSPHATASE YJHB-RELATED"/>
    <property type="match status" value="1"/>
</dbReference>
<comment type="cofactor">
    <cofactor evidence="1">
        <name>Mg(2+)</name>
        <dbReference type="ChEBI" id="CHEBI:18420"/>
    </cofactor>
</comment>
<dbReference type="CDD" id="cd18879">
    <property type="entry name" value="NUDIX_Hydrolase"/>
    <property type="match status" value="1"/>
</dbReference>
<reference evidence="4 5" key="1">
    <citation type="submission" date="2019-08" db="EMBL/GenBank/DDBJ databases">
        <authorList>
            <person name="Lei W."/>
        </authorList>
    </citation>
    <scope>NUCLEOTIDE SEQUENCE [LARGE SCALE GENOMIC DNA]</scope>
    <source>
        <strain evidence="4 5">CCUG 58627</strain>
    </source>
</reference>
<dbReference type="PROSITE" id="PS51462">
    <property type="entry name" value="NUDIX"/>
    <property type="match status" value="1"/>
</dbReference>
<comment type="caution">
    <text evidence="4">The sequence shown here is derived from an EMBL/GenBank/DDBJ whole genome shotgun (WGS) entry which is preliminary data.</text>
</comment>
<keyword evidence="5" id="KW-1185">Reference proteome</keyword>
<gene>
    <name evidence="4" type="ORF">FRX94_10245</name>
</gene>
<organism evidence="4 5">
    <name type="scientific">Corynebacterium canis</name>
    <dbReference type="NCBI Taxonomy" id="679663"/>
    <lineage>
        <taxon>Bacteria</taxon>
        <taxon>Bacillati</taxon>
        <taxon>Actinomycetota</taxon>
        <taxon>Actinomycetes</taxon>
        <taxon>Mycobacteriales</taxon>
        <taxon>Corynebacteriaceae</taxon>
        <taxon>Corynebacterium</taxon>
    </lineage>
</organism>
<evidence type="ECO:0000256" key="2">
    <source>
        <dbReference type="ARBA" id="ARBA00022801"/>
    </source>
</evidence>
<protein>
    <submittedName>
        <fullName evidence="4">NUDIX domain-containing protein</fullName>
    </submittedName>
</protein>
<feature type="domain" description="Nudix hydrolase" evidence="3">
    <location>
        <begin position="19"/>
        <end position="147"/>
    </location>
</feature>
<dbReference type="AlphaFoldDB" id="A0A5C5UA75"/>
<dbReference type="OrthoDB" id="9814308at2"/>
<evidence type="ECO:0000259" key="3">
    <source>
        <dbReference type="PROSITE" id="PS51462"/>
    </source>
</evidence>
<evidence type="ECO:0000313" key="5">
    <source>
        <dbReference type="Proteomes" id="UP000320791"/>
    </source>
</evidence>
<dbReference type="RefSeq" id="WP_146325246.1">
    <property type="nucleotide sequence ID" value="NZ_BAABLR010000067.1"/>
</dbReference>
<accession>A0A5C5UA75</accession>